<dbReference type="HOGENOM" id="CLU_2412124_0_0_7"/>
<dbReference type="OrthoDB" id="5472144at2"/>
<accession>A0LFB9</accession>
<organism evidence="1 2">
    <name type="scientific">Syntrophobacter fumaroxidans (strain DSM 10017 / MPOB)</name>
    <dbReference type="NCBI Taxonomy" id="335543"/>
    <lineage>
        <taxon>Bacteria</taxon>
        <taxon>Pseudomonadati</taxon>
        <taxon>Thermodesulfobacteriota</taxon>
        <taxon>Syntrophobacteria</taxon>
        <taxon>Syntrophobacterales</taxon>
        <taxon>Syntrophobacteraceae</taxon>
        <taxon>Syntrophobacter</taxon>
    </lineage>
</organism>
<proteinExistence type="predicted"/>
<gene>
    <name evidence="1" type="ordered locus">Sfum_0421</name>
</gene>
<dbReference type="KEGG" id="sfu:Sfum_0421"/>
<evidence type="ECO:0000313" key="2">
    <source>
        <dbReference type="Proteomes" id="UP000001784"/>
    </source>
</evidence>
<protein>
    <recommendedName>
        <fullName evidence="3">DUF4911 domain-containing protein</fullName>
    </recommendedName>
</protein>
<dbReference type="Proteomes" id="UP000001784">
    <property type="component" value="Chromosome"/>
</dbReference>
<evidence type="ECO:0008006" key="3">
    <source>
        <dbReference type="Google" id="ProtNLM"/>
    </source>
</evidence>
<dbReference type="AlphaFoldDB" id="A0LFB9"/>
<sequence length="92" mass="10638">MSVPTNCTIHRFLMDPIQIHYLRFVLEAYEGMAILSTIDRKLGLVQLNIAPGCERDLDAILHQERKFLKYRPIDIENRPERPARSGEPAGFM</sequence>
<dbReference type="EMBL" id="CP000478">
    <property type="protein sequence ID" value="ABK16121.1"/>
    <property type="molecule type" value="Genomic_DNA"/>
</dbReference>
<dbReference type="InParanoid" id="A0LFB9"/>
<evidence type="ECO:0000313" key="1">
    <source>
        <dbReference type="EMBL" id="ABK16121.1"/>
    </source>
</evidence>
<dbReference type="InterPro" id="IPR032587">
    <property type="entry name" value="DUF4911"/>
</dbReference>
<name>A0LFB9_SYNFM</name>
<reference evidence="1 2" key="1">
    <citation type="submission" date="2006-10" db="EMBL/GenBank/DDBJ databases">
        <title>Complete sequence of Syntrophobacter fumaroxidans MPOB.</title>
        <authorList>
            <consortium name="US DOE Joint Genome Institute"/>
            <person name="Copeland A."/>
            <person name="Lucas S."/>
            <person name="Lapidus A."/>
            <person name="Barry K."/>
            <person name="Detter J.C."/>
            <person name="Glavina del Rio T."/>
            <person name="Hammon N."/>
            <person name="Israni S."/>
            <person name="Pitluck S."/>
            <person name="Goltsman E.G."/>
            <person name="Martinez M."/>
            <person name="Schmutz J."/>
            <person name="Larimer F."/>
            <person name="Land M."/>
            <person name="Hauser L."/>
            <person name="Kyrpides N."/>
            <person name="Kim E."/>
            <person name="Boone D.R."/>
            <person name="Brockman F."/>
            <person name="Culley D."/>
            <person name="Ferry J."/>
            <person name="Gunsalus R."/>
            <person name="McInerney M.J."/>
            <person name="Morrison M."/>
            <person name="Plugge C."/>
            <person name="Rohlin L."/>
            <person name="Scholten J."/>
            <person name="Sieber J."/>
            <person name="Stams A.J.M."/>
            <person name="Worm P."/>
            <person name="Henstra A.M."/>
            <person name="Richardson P."/>
        </authorList>
    </citation>
    <scope>NUCLEOTIDE SEQUENCE [LARGE SCALE GENOMIC DNA]</scope>
    <source>
        <strain evidence="2">DSM 10017 / MPOB</strain>
    </source>
</reference>
<dbReference type="RefSeq" id="WP_011697294.1">
    <property type="nucleotide sequence ID" value="NC_008554.1"/>
</dbReference>
<dbReference type="STRING" id="335543.Sfum_0421"/>
<keyword evidence="2" id="KW-1185">Reference proteome</keyword>
<dbReference type="Pfam" id="PF16256">
    <property type="entry name" value="DUF4911"/>
    <property type="match status" value="1"/>
</dbReference>